<evidence type="ECO:0000256" key="1">
    <source>
        <dbReference type="SAM" id="MobiDB-lite"/>
    </source>
</evidence>
<feature type="region of interest" description="Disordered" evidence="1">
    <location>
        <begin position="1"/>
        <end position="49"/>
    </location>
</feature>
<protein>
    <submittedName>
        <fullName evidence="2">Uncharacterized protein</fullName>
    </submittedName>
</protein>
<dbReference type="AlphaFoldDB" id="A0AAV2F0S9"/>
<feature type="compositionally biased region" description="Basic and acidic residues" evidence="1">
    <location>
        <begin position="1"/>
        <end position="12"/>
    </location>
</feature>
<evidence type="ECO:0000313" key="3">
    <source>
        <dbReference type="Proteomes" id="UP001497516"/>
    </source>
</evidence>
<keyword evidence="3" id="KW-1185">Reference proteome</keyword>
<name>A0AAV2F0S9_9ROSI</name>
<feature type="compositionally biased region" description="Basic residues" evidence="1">
    <location>
        <begin position="35"/>
        <end position="44"/>
    </location>
</feature>
<evidence type="ECO:0000313" key="2">
    <source>
        <dbReference type="EMBL" id="CAL1391769.1"/>
    </source>
</evidence>
<reference evidence="2 3" key="1">
    <citation type="submission" date="2024-04" db="EMBL/GenBank/DDBJ databases">
        <authorList>
            <person name="Fracassetti M."/>
        </authorList>
    </citation>
    <scope>NUCLEOTIDE SEQUENCE [LARGE SCALE GENOMIC DNA]</scope>
</reference>
<sequence length="98" mass="11541">MRRIAETRRQQEEGEEFDESLTDKPQENLSDLDIRRKHQHRSKGRGTTTLYRPLKPIAMKETRCRCRHRRPIVARFQFGKHLSGSLQAVASSRDEVPK</sequence>
<gene>
    <name evidence="2" type="ORF">LTRI10_LOCUS32460</name>
</gene>
<accession>A0AAV2F0S9</accession>
<dbReference type="EMBL" id="OZ034819">
    <property type="protein sequence ID" value="CAL1391769.1"/>
    <property type="molecule type" value="Genomic_DNA"/>
</dbReference>
<organism evidence="2 3">
    <name type="scientific">Linum trigynum</name>
    <dbReference type="NCBI Taxonomy" id="586398"/>
    <lineage>
        <taxon>Eukaryota</taxon>
        <taxon>Viridiplantae</taxon>
        <taxon>Streptophyta</taxon>
        <taxon>Embryophyta</taxon>
        <taxon>Tracheophyta</taxon>
        <taxon>Spermatophyta</taxon>
        <taxon>Magnoliopsida</taxon>
        <taxon>eudicotyledons</taxon>
        <taxon>Gunneridae</taxon>
        <taxon>Pentapetalae</taxon>
        <taxon>rosids</taxon>
        <taxon>fabids</taxon>
        <taxon>Malpighiales</taxon>
        <taxon>Linaceae</taxon>
        <taxon>Linum</taxon>
    </lineage>
</organism>
<dbReference type="Proteomes" id="UP001497516">
    <property type="component" value="Chromosome 6"/>
</dbReference>
<proteinExistence type="predicted"/>